<dbReference type="AlphaFoldDB" id="A0A0L6CLQ1"/>
<evidence type="ECO:0000256" key="1">
    <source>
        <dbReference type="ARBA" id="ARBA00022598"/>
    </source>
</evidence>
<sequence length="415" mass="44495">MVTGQPIVVIDPRSSGRDLVEELHRTGSDVTVVQPREVYRSTPGRPVPAPGPEILAACDRPGRSPGERLPAIVPGCEHAVTIADIAAAQWGSHHNDLNTLAARRHKVAMAEAASSAGILTPWTVECRDVGQVARTVEARPAPWVVKPSDSGGSDGARVCRSLEEAKSAAAAILGQTTLLGHVADSLTVQEYLDGEQHFVNTVSGPAGHVVTEVFRYVLDETSGHPEIRAAVTMSVDDPRSVAAVDYVLPVLDAVGFRWGASHTEVRATSAGTRLIEFNGRAMGPTVPSQVYRRVAGHSQITELAAMLRDPWAYHRPQKLAGRRLVGWYMLAPQHPGTVTAVDASLLTSIRGVTDVRGLPQPGHRVTTDNRVTTGSFGMIFFGADSDADADRIMTELRELELAGRAVHIDREETLV</sequence>
<reference evidence="7" key="1">
    <citation type="submission" date="2015-03" db="EMBL/GenBank/DDBJ databases">
        <title>Luteipulveratus halotolerans sp. nov., a novel actinobacterium (Dermacoccaceae) from Sarawak, Malaysia.</title>
        <authorList>
            <person name="Juboi H."/>
            <person name="Basik A."/>
            <person name="Shamsul S.S."/>
            <person name="Arnold P."/>
            <person name="Schmitt E.K."/>
            <person name="Sanglier J.-J."/>
            <person name="Yeo T."/>
        </authorList>
    </citation>
    <scope>NUCLEOTIDE SEQUENCE [LARGE SCALE GENOMIC DNA]</scope>
    <source>
        <strain evidence="7">C296001</strain>
    </source>
</reference>
<evidence type="ECO:0000313" key="6">
    <source>
        <dbReference type="EMBL" id="KNX38726.1"/>
    </source>
</evidence>
<keyword evidence="1" id="KW-0436">Ligase</keyword>
<accession>A0A0L6CLQ1</accession>
<organism evidence="6 7">
    <name type="scientific">Luteipulveratus halotolerans</name>
    <dbReference type="NCBI Taxonomy" id="1631356"/>
    <lineage>
        <taxon>Bacteria</taxon>
        <taxon>Bacillati</taxon>
        <taxon>Actinomycetota</taxon>
        <taxon>Actinomycetes</taxon>
        <taxon>Micrococcales</taxon>
        <taxon>Dermacoccaceae</taxon>
        <taxon>Luteipulveratus</taxon>
    </lineage>
</organism>
<dbReference type="InterPro" id="IPR011761">
    <property type="entry name" value="ATP-grasp"/>
</dbReference>
<evidence type="ECO:0000259" key="5">
    <source>
        <dbReference type="PROSITE" id="PS50975"/>
    </source>
</evidence>
<dbReference type="PROSITE" id="PS50975">
    <property type="entry name" value="ATP_GRASP"/>
    <property type="match status" value="1"/>
</dbReference>
<proteinExistence type="predicted"/>
<dbReference type="Pfam" id="PF13535">
    <property type="entry name" value="ATP-grasp_4"/>
    <property type="match status" value="1"/>
</dbReference>
<protein>
    <recommendedName>
        <fullName evidence="5">ATP-grasp domain-containing protein</fullName>
    </recommendedName>
</protein>
<feature type="domain" description="ATP-grasp" evidence="5">
    <location>
        <begin position="110"/>
        <end position="308"/>
    </location>
</feature>
<keyword evidence="3 4" id="KW-0067">ATP-binding</keyword>
<name>A0A0L6CLQ1_9MICO</name>
<gene>
    <name evidence="6" type="ORF">VV01_18810</name>
</gene>
<evidence type="ECO:0000256" key="3">
    <source>
        <dbReference type="ARBA" id="ARBA00022840"/>
    </source>
</evidence>
<dbReference type="EMBL" id="LAIR01000002">
    <property type="protein sequence ID" value="KNX38726.1"/>
    <property type="molecule type" value="Genomic_DNA"/>
</dbReference>
<comment type="caution">
    <text evidence="6">The sequence shown here is derived from an EMBL/GenBank/DDBJ whole genome shotgun (WGS) entry which is preliminary data.</text>
</comment>
<evidence type="ECO:0000313" key="7">
    <source>
        <dbReference type="Proteomes" id="UP000037397"/>
    </source>
</evidence>
<dbReference type="STRING" id="1631356.VV01_18810"/>
<evidence type="ECO:0000256" key="2">
    <source>
        <dbReference type="ARBA" id="ARBA00022741"/>
    </source>
</evidence>
<dbReference type="PANTHER" id="PTHR43585">
    <property type="entry name" value="FUMIPYRROLE BIOSYNTHESIS PROTEIN C"/>
    <property type="match status" value="1"/>
</dbReference>
<dbReference type="GO" id="GO:0016874">
    <property type="term" value="F:ligase activity"/>
    <property type="evidence" value="ECO:0007669"/>
    <property type="project" value="UniProtKB-KW"/>
</dbReference>
<dbReference type="SUPFAM" id="SSF56059">
    <property type="entry name" value="Glutathione synthetase ATP-binding domain-like"/>
    <property type="match status" value="1"/>
</dbReference>
<dbReference type="InterPro" id="IPR052032">
    <property type="entry name" value="ATP-dep_AA_Ligase"/>
</dbReference>
<evidence type="ECO:0000256" key="4">
    <source>
        <dbReference type="PROSITE-ProRule" id="PRU00409"/>
    </source>
</evidence>
<dbReference type="GO" id="GO:0005524">
    <property type="term" value="F:ATP binding"/>
    <property type="evidence" value="ECO:0007669"/>
    <property type="project" value="UniProtKB-UniRule"/>
</dbReference>
<dbReference type="PANTHER" id="PTHR43585:SF2">
    <property type="entry name" value="ATP-GRASP ENZYME FSQD"/>
    <property type="match status" value="1"/>
</dbReference>
<dbReference type="GO" id="GO:0046872">
    <property type="term" value="F:metal ion binding"/>
    <property type="evidence" value="ECO:0007669"/>
    <property type="project" value="InterPro"/>
</dbReference>
<keyword evidence="2 4" id="KW-0547">Nucleotide-binding</keyword>
<dbReference type="Proteomes" id="UP000037397">
    <property type="component" value="Unassembled WGS sequence"/>
</dbReference>
<dbReference type="Gene3D" id="3.30.470.20">
    <property type="entry name" value="ATP-grasp fold, B domain"/>
    <property type="match status" value="1"/>
</dbReference>
<keyword evidence="7" id="KW-1185">Reference proteome</keyword>